<dbReference type="Pfam" id="PF00067">
    <property type="entry name" value="p450"/>
    <property type="match status" value="2"/>
</dbReference>
<dbReference type="PANTHER" id="PTHR11552:SF201">
    <property type="entry name" value="GLUCOSE-METHANOL-CHOLINE OXIDOREDUCTASE N-TERMINAL DOMAIN-CONTAINING PROTEIN"/>
    <property type="match status" value="1"/>
</dbReference>
<dbReference type="SUPFAM" id="SSF51905">
    <property type="entry name" value="FAD/NAD(P)-binding domain"/>
    <property type="match status" value="1"/>
</dbReference>
<dbReference type="GO" id="GO:0004497">
    <property type="term" value="F:monooxygenase activity"/>
    <property type="evidence" value="ECO:0007669"/>
    <property type="project" value="InterPro"/>
</dbReference>
<dbReference type="InterPro" id="IPR007867">
    <property type="entry name" value="GMC_OxRtase_C"/>
</dbReference>
<evidence type="ECO:0000256" key="8">
    <source>
        <dbReference type="ARBA" id="ARBA00022827"/>
    </source>
</evidence>
<organism evidence="16 17">
    <name type="scientific">Tetrapyrgos nigripes</name>
    <dbReference type="NCBI Taxonomy" id="182062"/>
    <lineage>
        <taxon>Eukaryota</taxon>
        <taxon>Fungi</taxon>
        <taxon>Dikarya</taxon>
        <taxon>Basidiomycota</taxon>
        <taxon>Agaricomycotina</taxon>
        <taxon>Agaricomycetes</taxon>
        <taxon>Agaricomycetidae</taxon>
        <taxon>Agaricales</taxon>
        <taxon>Marasmiineae</taxon>
        <taxon>Marasmiaceae</taxon>
        <taxon>Tetrapyrgos</taxon>
    </lineage>
</organism>
<keyword evidence="6 12" id="KW-0479">Metal-binding</keyword>
<dbReference type="GO" id="GO:0016705">
    <property type="term" value="F:oxidoreductase activity, acting on paired donors, with incorporation or reduction of molecular oxygen"/>
    <property type="evidence" value="ECO:0007669"/>
    <property type="project" value="InterPro"/>
</dbReference>
<dbReference type="GO" id="GO:0016614">
    <property type="term" value="F:oxidoreductase activity, acting on CH-OH group of donors"/>
    <property type="evidence" value="ECO:0007669"/>
    <property type="project" value="InterPro"/>
</dbReference>
<protein>
    <recommendedName>
        <fullName evidence="15">Glucose-methanol-choline oxidoreductase N-terminal domain-containing protein</fullName>
    </recommendedName>
</protein>
<evidence type="ECO:0000256" key="3">
    <source>
        <dbReference type="ARBA" id="ARBA00010617"/>
    </source>
</evidence>
<keyword evidence="14" id="KW-1133">Transmembrane helix</keyword>
<evidence type="ECO:0000256" key="14">
    <source>
        <dbReference type="SAM" id="Phobius"/>
    </source>
</evidence>
<name>A0A8H5LW71_9AGAR</name>
<dbReference type="GO" id="GO:0020037">
    <property type="term" value="F:heme binding"/>
    <property type="evidence" value="ECO:0007669"/>
    <property type="project" value="InterPro"/>
</dbReference>
<sequence length="1373" mass="151468">MVYLDLLLNYLPKPTSAKAILTDILLYYFLYRFLRWLTKPLWYVSPFQDIPGPAPSSWFMGNLGQLFTAKGLPFHQQLADRYGGMVKVYGFFGILWYRPEYLDDADCFLVFVLTPSDEQLYVSDPLALQSIIVKDQSFEETEVFIETNRVIFGPGLVATTGDVHRRQRKIVGPVFAVPQLKALIPVFYGVAEKASLSHVLEQESKKKLEESGKSILDMSQWMSRVALETIGRTVLGYSFDPLDSPYNNPYTSAIKDLIPTLFSLSLLRQFAPFFARMGSPSFRRKLVEWDMSDVMHHTAQRILDEKREILEHEELLVGASADLTDGKDSDKAKDIISVLLRANNQAQGTEDQLTDAELTGQMTVLIFGAQDTTSSCLSRILYQLSINQDVQDKVREEIRTACSAYDHDADTSNTRLSYEEISSLPWLEAVIKETLRLYPPVPFVRRTATKDTTLSYSHSPHYPFSPSSSVAMSTTLRVRVPKGTTLFVGIANANLIASKAVWKYDAEEWKPERWMKDFNESDGLENEILESNEQRWKGMKLPGIYHGMLSFYGGGRSCIGYKFAQIEMKILLITLLSKFKFGPAPKISEDDSASEIVWNLSQIISPSVRRRRSGSGAREGYSDVLVEEKEPFLHSQSKCRDSNIVVTKTPAIVLMILKLIVLILSLFTPPGASICNLMHRAEREAGTSVGFVKNLSRSVFLPHKQVILVNTLQPMEASIKRLCAIMKLKSFAGAFLAVVTPLAVNATVAYDYIVIGGGTAGLTVASRLAEDKSTQVLVIEAGRNAENLPEVFVPGLIGTGQSMTTLNWAYKTVPQTSLNNRVLTVNAGKALGGSTIINSMIFPRAEKAQYDAWGTLNNDSSWTWNSLLPYFRKSEIFTPPNAFQTANGVKFLSDVHGFDKTNGRVKVGFPNFFFEQSALWRQTATRLGFPASPDLANGSPHAVGISSNSLDAVNNTRCSAACAYYTPFADRPNFTVLTNATVTRIVWAAHTSSGATIDAGTSTASDLTASGVEYLDANNQTQRVSVCRQNLGKTGMLLLTPEIPSVIEGSPKILELSGLGNSTILRAAGVEPVLELPSVGENLADHVHSWANAFTNISLTKDVLNLNPTFAQQQLDQWFENRTGLYSAAPRSLSIAAPSDVFKQSQLNSLLDDAKKNLHSFATQFSNGNPSLAKGIEAQHRIALELYRQDKELPLEINVEPGYSGPTPLANRPARNFTAINSVLYAPLSRGRTHISSSDPLSPPLVDPAYWSHPIDVAAQVGGIKLARKMLTTPPLGSVYQGEFEPGLDKQTDEEIEEWLRGVVASDNHEVGSMAMLPREMGGVVDTKLKIYGTRNVRVADASIIPFPISAHLSSSIYMIGERAADIIKNGAS</sequence>
<dbReference type="PANTHER" id="PTHR11552">
    <property type="entry name" value="GLUCOSE-METHANOL-CHOLINE GMC OXIDOREDUCTASE"/>
    <property type="match status" value="1"/>
</dbReference>
<keyword evidence="7" id="KW-0732">Signal</keyword>
<dbReference type="InterPro" id="IPR001128">
    <property type="entry name" value="Cyt_P450"/>
</dbReference>
<evidence type="ECO:0000259" key="15">
    <source>
        <dbReference type="PROSITE" id="PS00623"/>
    </source>
</evidence>
<evidence type="ECO:0000313" key="16">
    <source>
        <dbReference type="EMBL" id="KAF5371664.1"/>
    </source>
</evidence>
<keyword evidence="5 13" id="KW-0285">Flavoprotein</keyword>
<feature type="transmembrane region" description="Helical" evidence="14">
    <location>
        <begin position="645"/>
        <end position="667"/>
    </location>
</feature>
<dbReference type="SUPFAM" id="SSF54373">
    <property type="entry name" value="FAD-linked reductases, C-terminal domain"/>
    <property type="match status" value="1"/>
</dbReference>
<dbReference type="PROSITE" id="PS00623">
    <property type="entry name" value="GMC_OXRED_1"/>
    <property type="match status" value="1"/>
</dbReference>
<dbReference type="Gene3D" id="3.30.560.10">
    <property type="entry name" value="Glucose Oxidase, domain 3"/>
    <property type="match status" value="1"/>
</dbReference>
<feature type="domain" description="Glucose-methanol-choline oxidoreductase N-terminal" evidence="15">
    <location>
        <begin position="828"/>
        <end position="851"/>
    </location>
</feature>
<reference evidence="16 17" key="1">
    <citation type="journal article" date="2020" name="ISME J.">
        <title>Uncovering the hidden diversity of litter-decomposition mechanisms in mushroom-forming fungi.</title>
        <authorList>
            <person name="Floudas D."/>
            <person name="Bentzer J."/>
            <person name="Ahren D."/>
            <person name="Johansson T."/>
            <person name="Persson P."/>
            <person name="Tunlid A."/>
        </authorList>
    </citation>
    <scope>NUCLEOTIDE SEQUENCE [LARGE SCALE GENOMIC DNA]</scope>
    <source>
        <strain evidence="16 17">CBS 291.85</strain>
    </source>
</reference>
<dbReference type="InterPro" id="IPR002403">
    <property type="entry name" value="Cyt_P450_E_grp-IV"/>
</dbReference>
<evidence type="ECO:0000256" key="13">
    <source>
        <dbReference type="RuleBase" id="RU003968"/>
    </source>
</evidence>
<dbReference type="GO" id="GO:0005506">
    <property type="term" value="F:iron ion binding"/>
    <property type="evidence" value="ECO:0007669"/>
    <property type="project" value="InterPro"/>
</dbReference>
<evidence type="ECO:0000313" key="17">
    <source>
        <dbReference type="Proteomes" id="UP000559256"/>
    </source>
</evidence>
<comment type="similarity">
    <text evidence="4 13">Belongs to the GMC oxidoreductase family.</text>
</comment>
<dbReference type="Proteomes" id="UP000559256">
    <property type="component" value="Unassembled WGS sequence"/>
</dbReference>
<keyword evidence="14" id="KW-0472">Membrane</keyword>
<dbReference type="GO" id="GO:0050660">
    <property type="term" value="F:flavin adenine dinucleotide binding"/>
    <property type="evidence" value="ECO:0007669"/>
    <property type="project" value="InterPro"/>
</dbReference>
<dbReference type="Pfam" id="PF05199">
    <property type="entry name" value="GMC_oxred_C"/>
    <property type="match status" value="1"/>
</dbReference>
<dbReference type="InterPro" id="IPR036188">
    <property type="entry name" value="FAD/NAD-bd_sf"/>
</dbReference>
<dbReference type="InterPro" id="IPR000172">
    <property type="entry name" value="GMC_OxRdtase_N"/>
</dbReference>
<feature type="binding site" description="axial binding residue" evidence="12">
    <location>
        <position position="558"/>
    </location>
    <ligand>
        <name>heme</name>
        <dbReference type="ChEBI" id="CHEBI:30413"/>
    </ligand>
    <ligandPart>
        <name>Fe</name>
        <dbReference type="ChEBI" id="CHEBI:18248"/>
    </ligandPart>
</feature>
<evidence type="ECO:0000256" key="4">
    <source>
        <dbReference type="ARBA" id="ARBA00010790"/>
    </source>
</evidence>
<comment type="caution">
    <text evidence="16">The sequence shown here is derived from an EMBL/GenBank/DDBJ whole genome shotgun (WGS) entry which is preliminary data.</text>
</comment>
<evidence type="ECO:0000256" key="5">
    <source>
        <dbReference type="ARBA" id="ARBA00022630"/>
    </source>
</evidence>
<keyword evidence="17" id="KW-1185">Reference proteome</keyword>
<dbReference type="PRINTS" id="PR00465">
    <property type="entry name" value="EP450IV"/>
</dbReference>
<dbReference type="InterPro" id="IPR036396">
    <property type="entry name" value="Cyt_P450_sf"/>
</dbReference>
<comment type="cofactor">
    <cofactor evidence="1 12">
        <name>heme</name>
        <dbReference type="ChEBI" id="CHEBI:30413"/>
    </cofactor>
</comment>
<gene>
    <name evidence="16" type="ORF">D9758_003587</name>
</gene>
<keyword evidence="10 12" id="KW-0408">Iron</keyword>
<dbReference type="Gene3D" id="1.10.630.10">
    <property type="entry name" value="Cytochrome P450"/>
    <property type="match status" value="1"/>
</dbReference>
<dbReference type="Gene3D" id="3.50.50.60">
    <property type="entry name" value="FAD/NAD(P)-binding domain"/>
    <property type="match status" value="1"/>
</dbReference>
<evidence type="ECO:0000256" key="1">
    <source>
        <dbReference type="ARBA" id="ARBA00001971"/>
    </source>
</evidence>
<keyword evidence="14" id="KW-0812">Transmembrane</keyword>
<dbReference type="Pfam" id="PF00732">
    <property type="entry name" value="GMC_oxred_N"/>
    <property type="match status" value="1"/>
</dbReference>
<dbReference type="OrthoDB" id="3268858at2759"/>
<evidence type="ECO:0000256" key="9">
    <source>
        <dbReference type="ARBA" id="ARBA00023002"/>
    </source>
</evidence>
<evidence type="ECO:0000256" key="12">
    <source>
        <dbReference type="PIRSR" id="PIRSR602403-1"/>
    </source>
</evidence>
<keyword evidence="11" id="KW-0325">Glycoprotein</keyword>
<evidence type="ECO:0000256" key="7">
    <source>
        <dbReference type="ARBA" id="ARBA00022729"/>
    </source>
</evidence>
<comment type="cofactor">
    <cofactor evidence="2">
        <name>FAD</name>
        <dbReference type="ChEBI" id="CHEBI:57692"/>
    </cofactor>
</comment>
<evidence type="ECO:0000256" key="2">
    <source>
        <dbReference type="ARBA" id="ARBA00001974"/>
    </source>
</evidence>
<evidence type="ECO:0000256" key="10">
    <source>
        <dbReference type="ARBA" id="ARBA00023004"/>
    </source>
</evidence>
<proteinExistence type="inferred from homology"/>
<dbReference type="InterPro" id="IPR012132">
    <property type="entry name" value="GMC_OxRdtase"/>
</dbReference>
<dbReference type="SUPFAM" id="SSF48264">
    <property type="entry name" value="Cytochrome P450"/>
    <property type="match status" value="1"/>
</dbReference>
<keyword evidence="12" id="KW-0349">Heme</keyword>
<evidence type="ECO:0000256" key="6">
    <source>
        <dbReference type="ARBA" id="ARBA00022723"/>
    </source>
</evidence>
<dbReference type="CDD" id="cd11069">
    <property type="entry name" value="CYP_FUM15-like"/>
    <property type="match status" value="1"/>
</dbReference>
<dbReference type="EMBL" id="JAACJM010000007">
    <property type="protein sequence ID" value="KAF5371664.1"/>
    <property type="molecule type" value="Genomic_DNA"/>
</dbReference>
<comment type="similarity">
    <text evidence="3">Belongs to the cytochrome P450 family.</text>
</comment>
<keyword evidence="8 13" id="KW-0274">FAD</keyword>
<accession>A0A8H5LW71</accession>
<keyword evidence="9" id="KW-0560">Oxidoreductase</keyword>
<evidence type="ECO:0000256" key="11">
    <source>
        <dbReference type="ARBA" id="ARBA00023180"/>
    </source>
</evidence>